<organism evidence="2 3">
    <name type="scientific">Pusillibacter faecalis</name>
    <dbReference type="NCBI Taxonomy" id="2714358"/>
    <lineage>
        <taxon>Bacteria</taxon>
        <taxon>Bacillati</taxon>
        <taxon>Bacillota</taxon>
        <taxon>Clostridia</taxon>
        <taxon>Eubacteriales</taxon>
        <taxon>Oscillospiraceae</taxon>
        <taxon>Pusillibacter</taxon>
    </lineage>
</organism>
<dbReference type="RefSeq" id="WP_187032464.1">
    <property type="nucleotide sequence ID" value="NZ_AP023420.1"/>
</dbReference>
<dbReference type="KEGG" id="pfaa:MM59RIKEN_08080"/>
<dbReference type="GO" id="GO:0004540">
    <property type="term" value="F:RNA nuclease activity"/>
    <property type="evidence" value="ECO:0007669"/>
    <property type="project" value="InterPro"/>
</dbReference>
<keyword evidence="2" id="KW-0067">ATP-binding</keyword>
<evidence type="ECO:0000313" key="2">
    <source>
        <dbReference type="EMBL" id="BCK83489.1"/>
    </source>
</evidence>
<name>A0A810Q595_9FIRM</name>
<dbReference type="CDD" id="cd18722">
    <property type="entry name" value="PIN_NicB-like"/>
    <property type="match status" value="1"/>
</dbReference>
<dbReference type="Pfam" id="PF01936">
    <property type="entry name" value="NYN"/>
    <property type="match status" value="1"/>
</dbReference>
<feature type="domain" description="NYN" evidence="1">
    <location>
        <begin position="142"/>
        <end position="196"/>
    </location>
</feature>
<evidence type="ECO:0000259" key="1">
    <source>
        <dbReference type="Pfam" id="PF01936"/>
    </source>
</evidence>
<reference evidence="2" key="1">
    <citation type="submission" date="2020-09" db="EMBL/GenBank/DDBJ databases">
        <title>New species isolated from human feces.</title>
        <authorList>
            <person name="Kitahara M."/>
            <person name="Shigeno Y."/>
            <person name="Shime M."/>
            <person name="Matsumoto Y."/>
            <person name="Nakamura S."/>
            <person name="Motooka D."/>
            <person name="Fukuoka S."/>
            <person name="Nishikawa H."/>
            <person name="Benno Y."/>
        </authorList>
    </citation>
    <scope>NUCLEOTIDE SEQUENCE</scope>
    <source>
        <strain evidence="2">MM59</strain>
    </source>
</reference>
<keyword evidence="2" id="KW-0347">Helicase</keyword>
<dbReference type="EMBL" id="AP023420">
    <property type="protein sequence ID" value="BCK83489.1"/>
    <property type="molecule type" value="Genomic_DNA"/>
</dbReference>
<accession>A0A810Q595</accession>
<sequence>MNIRETRKTAILVDGGYYRKRAIALWGKNKTAAERADELFRYCLLHISEPDEPRDLYRIFYYDCPPMTREIIHPLTKETISYAEMAGTRWTNAFFEALSKKRKFAIRRGELAESQATYILKPSALSEIISEKKLISDLTKDDFKLDVKQKGVDMRIGLDVASLSYGKYVNQIVLIAGDSDFIPVAKMARKSGIDFILDPMKQHIKPKLSEHIDGIETYTDKMYIVNEEKLEYEMETNDQ</sequence>
<dbReference type="GO" id="GO:0004386">
    <property type="term" value="F:helicase activity"/>
    <property type="evidence" value="ECO:0007669"/>
    <property type="project" value="UniProtKB-KW"/>
</dbReference>
<keyword evidence="3" id="KW-1185">Reference proteome</keyword>
<keyword evidence="2" id="KW-0378">Hydrolase</keyword>
<dbReference type="InterPro" id="IPR021139">
    <property type="entry name" value="NYN"/>
</dbReference>
<evidence type="ECO:0000313" key="3">
    <source>
        <dbReference type="Proteomes" id="UP000679848"/>
    </source>
</evidence>
<dbReference type="AlphaFoldDB" id="A0A810Q595"/>
<gene>
    <name evidence="2" type="ORF">MM59RIKEN_08080</name>
</gene>
<protein>
    <submittedName>
        <fullName evidence="2">Helicase</fullName>
    </submittedName>
</protein>
<proteinExistence type="predicted"/>
<keyword evidence="2" id="KW-0547">Nucleotide-binding</keyword>
<dbReference type="Proteomes" id="UP000679848">
    <property type="component" value="Chromosome"/>
</dbReference>
<dbReference type="Gene3D" id="3.40.50.1010">
    <property type="entry name" value="5'-nuclease"/>
    <property type="match status" value="1"/>
</dbReference>